<gene>
    <name evidence="2" type="ORF">PhaeoP36_03732</name>
</gene>
<reference evidence="2 3" key="2">
    <citation type="journal article" date="2017" name="Genome Biol. Evol.">
        <title>Trajectories and Drivers of Genome Evolution in Surface-Associated Marine Phaeobacter.</title>
        <authorList>
            <person name="Freese H.M."/>
            <person name="Sikorski J."/>
            <person name="Bunk B."/>
            <person name="Scheuner C."/>
            <person name="Meier-Kolthoff J.P."/>
            <person name="Sproer C."/>
            <person name="Gram L."/>
            <person name="Overmann J."/>
        </authorList>
    </citation>
    <scope>NUCLEOTIDE SEQUENCE [LARGE SCALE GENOMIC DNA]</scope>
    <source>
        <strain evidence="2 3">P36</strain>
    </source>
</reference>
<evidence type="ECO:0000313" key="3">
    <source>
        <dbReference type="Proteomes" id="UP000218891"/>
    </source>
</evidence>
<reference evidence="2 3" key="1">
    <citation type="journal article" date="2017" name="Front. Microbiol.">
        <title>Phaeobacter piscinae sp. nov., a species of the Roseobacter group and potential aquaculture probiont.</title>
        <authorList>
            <person name="Sonnenschein E.C."/>
            <person name="Phippen C.B.W."/>
            <person name="Nielsen K.F."/>
            <person name="Mateiu R.V."/>
            <person name="Melchiorsen J."/>
            <person name="Gram L."/>
            <person name="Overmann J."/>
            <person name="Freese H.M."/>
        </authorList>
    </citation>
    <scope>NUCLEOTIDE SEQUENCE [LARGE SCALE GENOMIC DNA]</scope>
    <source>
        <strain evidence="2 3">P36</strain>
    </source>
</reference>
<keyword evidence="3" id="KW-1185">Reference proteome</keyword>
<dbReference type="Gene3D" id="3.40.50.300">
    <property type="entry name" value="P-loop containing nucleotide triphosphate hydrolases"/>
    <property type="match status" value="1"/>
</dbReference>
<reference evidence="2 3" key="3">
    <citation type="journal article" date="2017" name="Int. J. Syst. Evol. Microbiol.">
        <title>Adaptation of Surface-Associated Bacteria to the Open Ocean: A Genomically Distinct Subpopulation of Phaeobacter gallaeciensis Colonizes Pacific Mesozooplankton.</title>
        <authorList>
            <person name="Freese H.M."/>
            <person name="Methner A."/>
            <person name="Overmann J."/>
        </authorList>
    </citation>
    <scope>NUCLEOTIDE SEQUENCE [LARGE SCALE GENOMIC DNA]</scope>
    <source>
        <strain evidence="2 3">P36</strain>
    </source>
</reference>
<dbReference type="InterPro" id="IPR027417">
    <property type="entry name" value="P-loop_NTPase"/>
</dbReference>
<evidence type="ECO:0000313" key="2">
    <source>
        <dbReference type="EMBL" id="ATG37809.1"/>
    </source>
</evidence>
<dbReference type="EMBL" id="CP010645">
    <property type="protein sequence ID" value="ATG37809.1"/>
    <property type="molecule type" value="Genomic_DNA"/>
</dbReference>
<accession>A0ABM6PIW8</accession>
<keyword evidence="2" id="KW-0614">Plasmid</keyword>
<dbReference type="Pfam" id="PF01695">
    <property type="entry name" value="IstB_IS21"/>
    <property type="match status" value="1"/>
</dbReference>
<name>A0ABM6PIW8_9RHOB</name>
<organism evidence="2 3">
    <name type="scientific">Phaeobacter piscinae</name>
    <dbReference type="NCBI Taxonomy" id="1580596"/>
    <lineage>
        <taxon>Bacteria</taxon>
        <taxon>Pseudomonadati</taxon>
        <taxon>Pseudomonadota</taxon>
        <taxon>Alphaproteobacteria</taxon>
        <taxon>Rhodobacterales</taxon>
        <taxon>Roseobacteraceae</taxon>
        <taxon>Phaeobacter</taxon>
    </lineage>
</organism>
<dbReference type="InterPro" id="IPR002611">
    <property type="entry name" value="IstB_ATP-bd"/>
</dbReference>
<evidence type="ECO:0000259" key="1">
    <source>
        <dbReference type="Pfam" id="PF01695"/>
    </source>
</evidence>
<proteinExistence type="predicted"/>
<geneLocation type="plasmid" evidence="2 3">
    <name>pP36_b</name>
</geneLocation>
<dbReference type="Proteomes" id="UP000218891">
    <property type="component" value="Plasmid pP36_b"/>
</dbReference>
<sequence length="140" mass="15705">MVQTEGFTPHSPQELTMIETHHRLASTLRQIFSSVELVNALEREKAQGRAGKIAGSLVKTELVILDELGHLPFSASGGALLFYLLSKLYERSSVFGNAKMTTALFDRLTHRCHMLETSNGSYCFKASSEIAKRRGRRHQR</sequence>
<reference evidence="2 3" key="4">
    <citation type="journal article" date="2018" name="Environ. Microbiol. Rep.">
        <title>Phylogenetic distribution of roseobacticides in the Roseobacter group and their effect on microalgae.</title>
        <authorList>
            <person name="Sonnenschein E.C."/>
            <person name="Phippen C.B."/>
            <person name="Bentzon-Tilia M."/>
            <person name="Rasmussen S.A."/>
            <person name="Nielsen K.F."/>
            <person name="Gram L."/>
        </authorList>
    </citation>
    <scope>NUCLEOTIDE SEQUENCE [LARGE SCALE GENOMIC DNA]</scope>
    <source>
        <strain evidence="2 3">P36</strain>
    </source>
</reference>
<protein>
    <submittedName>
        <fullName evidence="2">Transposase</fullName>
    </submittedName>
</protein>
<feature type="domain" description="IstB-like ATP-binding" evidence="1">
    <location>
        <begin position="33"/>
        <end position="128"/>
    </location>
</feature>